<dbReference type="GO" id="GO:0051259">
    <property type="term" value="P:protein complex oligomerization"/>
    <property type="evidence" value="ECO:0007669"/>
    <property type="project" value="InterPro"/>
</dbReference>
<dbReference type="STRING" id="147828.A0A4V6RH60"/>
<accession>A0A4V6RH60</accession>
<dbReference type="Gene3D" id="1.20.1280.20">
    <property type="entry name" value="HscB, C-terminal domain"/>
    <property type="match status" value="1"/>
</dbReference>
<dbReference type="GO" id="GO:0044571">
    <property type="term" value="P:[2Fe-2S] cluster assembly"/>
    <property type="evidence" value="ECO:0007669"/>
    <property type="project" value="InterPro"/>
</dbReference>
<dbReference type="InterPro" id="IPR009073">
    <property type="entry name" value="HscB_oligo_C"/>
</dbReference>
<dbReference type="NCBIfam" id="TIGR00714">
    <property type="entry name" value="hscB"/>
    <property type="match status" value="1"/>
</dbReference>
<comment type="similarity">
    <text evidence="1">Belongs to the HscB family.</text>
</comment>
<dbReference type="Proteomes" id="UP000308267">
    <property type="component" value="Unassembled WGS sequence"/>
</dbReference>
<name>A0A4V6RH60_OPIFE</name>
<dbReference type="AlphaFoldDB" id="A0A4V6RH60"/>
<dbReference type="PANTHER" id="PTHR14021:SF15">
    <property type="entry name" value="IRON-SULFUR CLUSTER CO-CHAPERONE PROTEIN HSCB"/>
    <property type="match status" value="1"/>
</dbReference>
<evidence type="ECO:0000259" key="3">
    <source>
        <dbReference type="Pfam" id="PF07743"/>
    </source>
</evidence>
<dbReference type="GO" id="GO:0051087">
    <property type="term" value="F:protein-folding chaperone binding"/>
    <property type="evidence" value="ECO:0007669"/>
    <property type="project" value="InterPro"/>
</dbReference>
<dbReference type="Pfam" id="PF07743">
    <property type="entry name" value="HSCB_C"/>
    <property type="match status" value="1"/>
</dbReference>
<gene>
    <name evidence="4" type="ORF">CRM22_002282</name>
</gene>
<evidence type="ECO:0000313" key="5">
    <source>
        <dbReference type="Proteomes" id="UP000308267"/>
    </source>
</evidence>
<reference evidence="4 5" key="1">
    <citation type="journal article" date="2019" name="BMC Genomics">
        <title>New insights from Opisthorchis felineus genome: update on genomics of the epidemiologically important liver flukes.</title>
        <authorList>
            <person name="Ershov N.I."/>
            <person name="Mordvinov V.A."/>
            <person name="Prokhortchouk E.B."/>
            <person name="Pakharukova M.Y."/>
            <person name="Gunbin K.V."/>
            <person name="Ustyantsev K."/>
            <person name="Genaev M.A."/>
            <person name="Blinov A.G."/>
            <person name="Mazur A."/>
            <person name="Boulygina E."/>
            <person name="Tsygankova S."/>
            <person name="Khrameeva E."/>
            <person name="Chekanov N."/>
            <person name="Fan G."/>
            <person name="Xiao A."/>
            <person name="Zhang H."/>
            <person name="Xu X."/>
            <person name="Yang H."/>
            <person name="Solovyev V."/>
            <person name="Lee S.M."/>
            <person name="Liu X."/>
            <person name="Afonnikov D.A."/>
            <person name="Skryabin K.G."/>
        </authorList>
    </citation>
    <scope>NUCLEOTIDE SEQUENCE [LARGE SCALE GENOMIC DNA]</scope>
    <source>
        <strain evidence="4">AK-0245</strain>
        <tissue evidence="4">Whole organism</tissue>
    </source>
</reference>
<protein>
    <recommendedName>
        <fullName evidence="3">Co-chaperone HscB C-terminal oligomerisation domain-containing protein</fullName>
    </recommendedName>
</protein>
<dbReference type="InterPro" id="IPR004640">
    <property type="entry name" value="HscB"/>
</dbReference>
<dbReference type="InterPro" id="IPR036869">
    <property type="entry name" value="J_dom_sf"/>
</dbReference>
<dbReference type="SUPFAM" id="SSF46565">
    <property type="entry name" value="Chaperone J-domain"/>
    <property type="match status" value="1"/>
</dbReference>
<dbReference type="SUPFAM" id="SSF47144">
    <property type="entry name" value="HSC20 (HSCB), C-terminal oligomerisation domain"/>
    <property type="match status" value="1"/>
</dbReference>
<dbReference type="EMBL" id="SJOL01004010">
    <property type="protein sequence ID" value="TGZ72134.1"/>
    <property type="molecule type" value="Genomic_DNA"/>
</dbReference>
<comment type="caution">
    <text evidence="4">The sequence shown here is derived from an EMBL/GenBank/DDBJ whole genome shotgun (WGS) entry which is preliminary data.</text>
</comment>
<feature type="domain" description="Co-chaperone HscB C-terminal oligomerisation" evidence="3">
    <location>
        <begin position="179"/>
        <end position="265"/>
    </location>
</feature>
<evidence type="ECO:0000256" key="2">
    <source>
        <dbReference type="ARBA" id="ARBA00023186"/>
    </source>
</evidence>
<keyword evidence="2" id="KW-0143">Chaperone</keyword>
<dbReference type="Gene3D" id="1.10.287.110">
    <property type="entry name" value="DnaJ domain"/>
    <property type="match status" value="1"/>
</dbReference>
<proteinExistence type="inferred from homology"/>
<sequence>MSFRLAPSVMRFRRIWTDSLSSYLSSFCFIACRPQHTILSTPENITIHQVPRMFCSLPSDKRQCWNCNRPVRDNDFFCECGKIQPVEQNWTYFEALGYGEPTVHVDLADLAQRMREMQKRLHPDKFTRTTPYEQELAAGAATFVNRAYATLECPESRFAYFLSLHHPSEDASSNTDILDPNFLTEMLELNEEIEEFSELLTAVKEKRHEASKLSVSLKELLHRISKDLMTERTKLVTALDEAKWKDAQALLNKCRYLSRTLDRLKEYELDWRRVGITVDIPPH</sequence>
<dbReference type="PANTHER" id="PTHR14021">
    <property type="entry name" value="IRON-SULFUR CLUSTER CO-CHAPERONE PROTEIN HSCB"/>
    <property type="match status" value="1"/>
</dbReference>
<dbReference type="InterPro" id="IPR036386">
    <property type="entry name" value="HscB_C_sf"/>
</dbReference>
<dbReference type="OrthoDB" id="448954at2759"/>
<evidence type="ECO:0000256" key="1">
    <source>
        <dbReference type="ARBA" id="ARBA00010476"/>
    </source>
</evidence>
<keyword evidence="5" id="KW-1185">Reference proteome</keyword>
<evidence type="ECO:0000313" key="4">
    <source>
        <dbReference type="EMBL" id="TGZ72134.1"/>
    </source>
</evidence>
<dbReference type="GO" id="GO:0001671">
    <property type="term" value="F:ATPase activator activity"/>
    <property type="evidence" value="ECO:0007669"/>
    <property type="project" value="InterPro"/>
</dbReference>
<organism evidence="4 5">
    <name type="scientific">Opisthorchis felineus</name>
    <dbReference type="NCBI Taxonomy" id="147828"/>
    <lineage>
        <taxon>Eukaryota</taxon>
        <taxon>Metazoa</taxon>
        <taxon>Spiralia</taxon>
        <taxon>Lophotrochozoa</taxon>
        <taxon>Platyhelminthes</taxon>
        <taxon>Trematoda</taxon>
        <taxon>Digenea</taxon>
        <taxon>Opisthorchiida</taxon>
        <taxon>Opisthorchiata</taxon>
        <taxon>Opisthorchiidae</taxon>
        <taxon>Opisthorchis</taxon>
    </lineage>
</organism>
<dbReference type="GO" id="GO:0005739">
    <property type="term" value="C:mitochondrion"/>
    <property type="evidence" value="ECO:0007669"/>
    <property type="project" value="TreeGrafter"/>
</dbReference>